<dbReference type="EMBL" id="ML996103">
    <property type="protein sequence ID" value="KAF2739605.1"/>
    <property type="molecule type" value="Genomic_DNA"/>
</dbReference>
<gene>
    <name evidence="1" type="ORF">EJ04DRAFT_284955</name>
</gene>
<name>A0A9P4V8K5_9PLEO</name>
<organism evidence="1 2">
    <name type="scientific">Polyplosphaeria fusca</name>
    <dbReference type="NCBI Taxonomy" id="682080"/>
    <lineage>
        <taxon>Eukaryota</taxon>
        <taxon>Fungi</taxon>
        <taxon>Dikarya</taxon>
        <taxon>Ascomycota</taxon>
        <taxon>Pezizomycotina</taxon>
        <taxon>Dothideomycetes</taxon>
        <taxon>Pleosporomycetidae</taxon>
        <taxon>Pleosporales</taxon>
        <taxon>Tetraplosphaeriaceae</taxon>
        <taxon>Polyplosphaeria</taxon>
    </lineage>
</organism>
<evidence type="ECO:0000313" key="2">
    <source>
        <dbReference type="Proteomes" id="UP000799444"/>
    </source>
</evidence>
<accession>A0A9P4V8K5</accession>
<keyword evidence="2" id="KW-1185">Reference proteome</keyword>
<comment type="caution">
    <text evidence="1">The sequence shown here is derived from an EMBL/GenBank/DDBJ whole genome shotgun (WGS) entry which is preliminary data.</text>
</comment>
<dbReference type="AlphaFoldDB" id="A0A9P4V8K5"/>
<protein>
    <submittedName>
        <fullName evidence="1">Uncharacterized protein</fullName>
    </submittedName>
</protein>
<evidence type="ECO:0000313" key="1">
    <source>
        <dbReference type="EMBL" id="KAF2739605.1"/>
    </source>
</evidence>
<reference evidence="1" key="1">
    <citation type="journal article" date="2020" name="Stud. Mycol.">
        <title>101 Dothideomycetes genomes: a test case for predicting lifestyles and emergence of pathogens.</title>
        <authorList>
            <person name="Haridas S."/>
            <person name="Albert R."/>
            <person name="Binder M."/>
            <person name="Bloem J."/>
            <person name="Labutti K."/>
            <person name="Salamov A."/>
            <person name="Andreopoulos B."/>
            <person name="Baker S."/>
            <person name="Barry K."/>
            <person name="Bills G."/>
            <person name="Bluhm B."/>
            <person name="Cannon C."/>
            <person name="Castanera R."/>
            <person name="Culley D."/>
            <person name="Daum C."/>
            <person name="Ezra D."/>
            <person name="Gonzalez J."/>
            <person name="Henrissat B."/>
            <person name="Kuo A."/>
            <person name="Liang C."/>
            <person name="Lipzen A."/>
            <person name="Lutzoni F."/>
            <person name="Magnuson J."/>
            <person name="Mondo S."/>
            <person name="Nolan M."/>
            <person name="Ohm R."/>
            <person name="Pangilinan J."/>
            <person name="Park H.-J."/>
            <person name="Ramirez L."/>
            <person name="Alfaro M."/>
            <person name="Sun H."/>
            <person name="Tritt A."/>
            <person name="Yoshinaga Y."/>
            <person name="Zwiers L.-H."/>
            <person name="Turgeon B."/>
            <person name="Goodwin S."/>
            <person name="Spatafora J."/>
            <person name="Crous P."/>
            <person name="Grigoriev I."/>
        </authorList>
    </citation>
    <scope>NUCLEOTIDE SEQUENCE</scope>
    <source>
        <strain evidence="1">CBS 125425</strain>
    </source>
</reference>
<dbReference type="OrthoDB" id="72726at2759"/>
<sequence length="319" mass="36783">MAPSLLSLPTELRELVYEQLFSQYTVRHGFGPATLQNRAALLQTCKLIYAEAWRFLPLNIKFHFRGTESMLETLLKVDQSVITRLRHIRVKAFPFPLYSTVEADFYATYYFYNALALFPGLHLHKLIVDDAYHGSGLVDGWRDVVTYFDFEMLLKSDAWRELEYTTPNTDFITSGYDHRRRRVAQPEGWDTLLQERDGEDSGATVQMFLAPDPSSSNPSPIPRPWSARPGHEIVENWRLASPEQDLKGKVTIIARRGKRAKCVQLGLTEKRTWEELKGKVGGFVRKDWTPHYNDMADTVGWIYGGWGRRMQLANQALNH</sequence>
<proteinExistence type="predicted"/>
<dbReference type="Proteomes" id="UP000799444">
    <property type="component" value="Unassembled WGS sequence"/>
</dbReference>